<feature type="domain" description="Luciferase-like" evidence="5">
    <location>
        <begin position="11"/>
        <end position="229"/>
    </location>
</feature>
<evidence type="ECO:0000256" key="3">
    <source>
        <dbReference type="ARBA" id="ARBA00023002"/>
    </source>
</evidence>
<evidence type="ECO:0000256" key="4">
    <source>
        <dbReference type="ARBA" id="ARBA00023033"/>
    </source>
</evidence>
<dbReference type="Pfam" id="PF00296">
    <property type="entry name" value="Bac_luciferase"/>
    <property type="match status" value="1"/>
</dbReference>
<dbReference type="CDD" id="cd01097">
    <property type="entry name" value="Tetrahydromethanopterin_reductase"/>
    <property type="match status" value="1"/>
</dbReference>
<dbReference type="InterPro" id="IPR036661">
    <property type="entry name" value="Luciferase-like_sf"/>
</dbReference>
<accession>A0A6J6I6K7</accession>
<keyword evidence="2" id="KW-0288">FMN</keyword>
<dbReference type="PANTHER" id="PTHR42847">
    <property type="entry name" value="ALKANESULFONATE MONOOXYGENASE"/>
    <property type="match status" value="1"/>
</dbReference>
<evidence type="ECO:0000313" key="7">
    <source>
        <dbReference type="EMBL" id="CAB4620203.1"/>
    </source>
</evidence>
<dbReference type="EMBL" id="CAEZUL010000021">
    <property type="protein sequence ID" value="CAB4594108.1"/>
    <property type="molecule type" value="Genomic_DNA"/>
</dbReference>
<dbReference type="Gene3D" id="3.20.20.30">
    <property type="entry name" value="Luciferase-like domain"/>
    <property type="match status" value="1"/>
</dbReference>
<dbReference type="EMBL" id="CAEZUZ010000142">
    <property type="protein sequence ID" value="CAB4620203.1"/>
    <property type="molecule type" value="Genomic_DNA"/>
</dbReference>
<evidence type="ECO:0000256" key="2">
    <source>
        <dbReference type="ARBA" id="ARBA00022643"/>
    </source>
</evidence>
<dbReference type="SUPFAM" id="SSF51679">
    <property type="entry name" value="Bacterial luciferase-like"/>
    <property type="match status" value="1"/>
</dbReference>
<keyword evidence="1" id="KW-0285">Flavoprotein</keyword>
<keyword evidence="4" id="KW-0503">Monooxygenase</keyword>
<dbReference type="GO" id="GO:0046306">
    <property type="term" value="P:alkanesulfonate catabolic process"/>
    <property type="evidence" value="ECO:0007669"/>
    <property type="project" value="TreeGrafter"/>
</dbReference>
<dbReference type="PANTHER" id="PTHR42847:SF8">
    <property type="entry name" value="CONSERVED PROTEIN"/>
    <property type="match status" value="1"/>
</dbReference>
<sequence>MVQFGVHLGCQNASVEELRTLWKWLDASGIDWISLWDHLYEAPPAGGTQPHFEAFSMLGALAVDTAQARIGCLVFCSQYRNIGLLMKGAISVDHLSNGRFELGMGSGWHEQEAAAFGFDFPSQGDRFKVLEGQLQAINKWRAGERVTQSSPGVELRDASMVPGIRGAMPLWIGGLGPKQTLRMAGAYADGWNAAYASPTQYRELNNILDDWCVKAGREPADVERSINLSFGLSSEDIGVVKDQLEIQWGGAAERIIAGSLLGRPEDAMEQIAPFVEAGAQLINIAIRPPWDQDMIANYVENIVPLMKKEWA</sequence>
<dbReference type="InterPro" id="IPR011251">
    <property type="entry name" value="Luciferase-like_dom"/>
</dbReference>
<organism evidence="7">
    <name type="scientific">freshwater metagenome</name>
    <dbReference type="NCBI Taxonomy" id="449393"/>
    <lineage>
        <taxon>unclassified sequences</taxon>
        <taxon>metagenomes</taxon>
        <taxon>ecological metagenomes</taxon>
    </lineage>
</organism>
<protein>
    <submittedName>
        <fullName evidence="7">Unannotated protein</fullName>
    </submittedName>
</protein>
<reference evidence="7" key="1">
    <citation type="submission" date="2020-05" db="EMBL/GenBank/DDBJ databases">
        <authorList>
            <person name="Chiriac C."/>
            <person name="Salcher M."/>
            <person name="Ghai R."/>
            <person name="Kavagutti S V."/>
        </authorList>
    </citation>
    <scope>NUCLEOTIDE SEQUENCE</scope>
</reference>
<evidence type="ECO:0000313" key="6">
    <source>
        <dbReference type="EMBL" id="CAB4594108.1"/>
    </source>
</evidence>
<dbReference type="InterPro" id="IPR050172">
    <property type="entry name" value="SsuD_RutA_monooxygenase"/>
</dbReference>
<evidence type="ECO:0000256" key="1">
    <source>
        <dbReference type="ARBA" id="ARBA00022630"/>
    </source>
</evidence>
<name>A0A6J6I6K7_9ZZZZ</name>
<evidence type="ECO:0000259" key="5">
    <source>
        <dbReference type="Pfam" id="PF00296"/>
    </source>
</evidence>
<dbReference type="GO" id="GO:0008726">
    <property type="term" value="F:alkanesulfonate monooxygenase activity"/>
    <property type="evidence" value="ECO:0007669"/>
    <property type="project" value="TreeGrafter"/>
</dbReference>
<proteinExistence type="predicted"/>
<dbReference type="AlphaFoldDB" id="A0A6J6I6K7"/>
<keyword evidence="3" id="KW-0560">Oxidoreductase</keyword>
<gene>
    <name evidence="6" type="ORF">UFOPK1808_00328</name>
    <name evidence="7" type="ORF">UFOPK1889_00849</name>
</gene>